<dbReference type="GO" id="GO:0043190">
    <property type="term" value="C:ATP-binding cassette (ABC) transporter complex"/>
    <property type="evidence" value="ECO:0007669"/>
    <property type="project" value="InterPro"/>
</dbReference>
<dbReference type="GO" id="GO:1904680">
    <property type="term" value="F:peptide transmembrane transporter activity"/>
    <property type="evidence" value="ECO:0007669"/>
    <property type="project" value="TreeGrafter"/>
</dbReference>
<dbReference type="AlphaFoldDB" id="A0A7Y0UV70"/>
<proteinExistence type="predicted"/>
<name>A0A7Y0UV70_9ACTO</name>
<dbReference type="SUPFAM" id="SSF53850">
    <property type="entry name" value="Periplasmic binding protein-like II"/>
    <property type="match status" value="1"/>
</dbReference>
<sequence length="534" mass="57738">MISFKKTRLASLACIAAAGALVLAGCGGGTAKPADTGASEAPASGATGTLNLGVMYETTNYHPSNTSSALAMGTNWHIVEGLYEFDMADYKVYPALAKGEPNKVSDTEYEVSLRDGAKFSDGTEVKAEDVISSFERIVKGETGADGKPVESIYKQFFDFIDSMTAKDDTTVSIKLKYPFGALQQRLVDIKIVPKAASFDDLTSKPIGTGPFKYTNITPTSVEAEPNPNYNGSYPAKVSKMHWDVLKDDNARLTAAMANTIDVMESVPAPFVKQLTGAGWKVDEVPGYNNPFLMFNTTKAPFDKAEVRQAFHYAIDKQTLINTTLEGKAKVSTSFLPESNPDYKKAATQFDYNPEKAKEMLQKAGVAGKTVNLLTTDHPWIAQLAPLVKQNLEAAGLKVNVTSKASADVYATTDSENPDFDVVMAPGDPSVFGTDPGIIVNWWYGDNVWTQKRTGFQKSDAEGYKKIAEGIQAAQQLSGNEAKAKWGEVQDLIAEKVPLYPLFHRTMLTGYNPNKVVDFKAIGTTGLEAVGVSVK</sequence>
<feature type="signal peptide" evidence="1">
    <location>
        <begin position="1"/>
        <end position="24"/>
    </location>
</feature>
<dbReference type="Gene3D" id="3.40.190.10">
    <property type="entry name" value="Periplasmic binding protein-like II"/>
    <property type="match status" value="1"/>
</dbReference>
<dbReference type="GO" id="GO:0015833">
    <property type="term" value="P:peptide transport"/>
    <property type="evidence" value="ECO:0007669"/>
    <property type="project" value="TreeGrafter"/>
</dbReference>
<dbReference type="Gene3D" id="3.10.105.10">
    <property type="entry name" value="Dipeptide-binding Protein, Domain 3"/>
    <property type="match status" value="1"/>
</dbReference>
<dbReference type="Pfam" id="PF00496">
    <property type="entry name" value="SBP_bac_5"/>
    <property type="match status" value="1"/>
</dbReference>
<dbReference type="PIRSF" id="PIRSF002741">
    <property type="entry name" value="MppA"/>
    <property type="match status" value="1"/>
</dbReference>
<evidence type="ECO:0000259" key="2">
    <source>
        <dbReference type="Pfam" id="PF00496"/>
    </source>
</evidence>
<dbReference type="InterPro" id="IPR030678">
    <property type="entry name" value="Peptide/Ni-bd"/>
</dbReference>
<reference evidence="3 4" key="1">
    <citation type="submission" date="2020-04" db="EMBL/GenBank/DDBJ databases">
        <title>Antimicrobial susceptibility and clonality of vaginal-derived multi-drug resistant Mobiluncus isolates in China.</title>
        <authorList>
            <person name="Zhang X."/>
        </authorList>
    </citation>
    <scope>NUCLEOTIDE SEQUENCE [LARGE SCALE GENOMIC DNA]</scope>
    <source>
        <strain evidence="3 4">12</strain>
    </source>
</reference>
<evidence type="ECO:0000256" key="1">
    <source>
        <dbReference type="SAM" id="SignalP"/>
    </source>
</evidence>
<evidence type="ECO:0000313" key="3">
    <source>
        <dbReference type="EMBL" id="NMX04366.1"/>
    </source>
</evidence>
<dbReference type="PANTHER" id="PTHR30290">
    <property type="entry name" value="PERIPLASMIC BINDING COMPONENT OF ABC TRANSPORTER"/>
    <property type="match status" value="1"/>
</dbReference>
<dbReference type="InterPro" id="IPR039424">
    <property type="entry name" value="SBP_5"/>
</dbReference>
<dbReference type="GO" id="GO:0042597">
    <property type="term" value="C:periplasmic space"/>
    <property type="evidence" value="ECO:0007669"/>
    <property type="project" value="UniProtKB-ARBA"/>
</dbReference>
<evidence type="ECO:0000313" key="4">
    <source>
        <dbReference type="Proteomes" id="UP000575397"/>
    </source>
</evidence>
<accession>A0A7Y0UV70</accession>
<keyword evidence="1" id="KW-0732">Signal</keyword>
<dbReference type="Proteomes" id="UP000575397">
    <property type="component" value="Unassembled WGS sequence"/>
</dbReference>
<feature type="chain" id="PRO_5038819740" evidence="1">
    <location>
        <begin position="25"/>
        <end position="534"/>
    </location>
</feature>
<protein>
    <submittedName>
        <fullName evidence="3">ABC transporter substrate-binding protein</fullName>
    </submittedName>
</protein>
<dbReference type="RefSeq" id="WP_169763248.1">
    <property type="nucleotide sequence ID" value="NZ_JABCUS010000033.1"/>
</dbReference>
<dbReference type="CDD" id="cd00995">
    <property type="entry name" value="PBP2_NikA_DppA_OppA_like"/>
    <property type="match status" value="1"/>
</dbReference>
<dbReference type="InterPro" id="IPR000914">
    <property type="entry name" value="SBP_5_dom"/>
</dbReference>
<organism evidence="3 4">
    <name type="scientific">Mobiluncus mulieris</name>
    <dbReference type="NCBI Taxonomy" id="2052"/>
    <lineage>
        <taxon>Bacteria</taxon>
        <taxon>Bacillati</taxon>
        <taxon>Actinomycetota</taxon>
        <taxon>Actinomycetes</taxon>
        <taxon>Actinomycetales</taxon>
        <taxon>Actinomycetaceae</taxon>
        <taxon>Mobiluncus</taxon>
    </lineage>
</organism>
<gene>
    <name evidence="3" type="ORF">HHJ77_10750</name>
</gene>
<feature type="domain" description="Solute-binding protein family 5" evidence="2">
    <location>
        <begin position="91"/>
        <end position="444"/>
    </location>
</feature>
<dbReference type="EMBL" id="JABCUS010000033">
    <property type="protein sequence ID" value="NMX04366.1"/>
    <property type="molecule type" value="Genomic_DNA"/>
</dbReference>
<comment type="caution">
    <text evidence="3">The sequence shown here is derived from an EMBL/GenBank/DDBJ whole genome shotgun (WGS) entry which is preliminary data.</text>
</comment>
<dbReference type="PROSITE" id="PS51257">
    <property type="entry name" value="PROKAR_LIPOPROTEIN"/>
    <property type="match status" value="1"/>
</dbReference>